<evidence type="ECO:0000256" key="4">
    <source>
        <dbReference type="ARBA" id="ARBA00023136"/>
    </source>
</evidence>
<comment type="caution">
    <text evidence="6">The sequence shown here is derived from an EMBL/GenBank/DDBJ whole genome shotgun (WGS) entry which is preliminary data.</text>
</comment>
<keyword evidence="3" id="KW-1133">Transmembrane helix</keyword>
<comment type="subcellular location">
    <subcellularLocation>
        <location evidence="1">Membrane</location>
        <topology evidence="1">Multi-pass membrane protein</topology>
    </subcellularLocation>
</comment>
<sequence length="260" mass="27562">MNRIATLSRAEFTLLGRNRLLLFNAIVLPLIFPIGILIISREGGLSDTAVASGLEIFALFLLVFVVFYNLLSVYSTRRDELVLKRLRTGECSDAEILAGPAVPSWVLTGLLTVVVGIAVVVLGGRVPANPVLVLVAFIGGAAVFTALALITSAVTRNAEAAQITCMPILILATAGMSSIRNVVPDNIARVLDFTPMAAILDLVNLGWVGRTSSELADDGAVAASFADTFVSAGQPLLVLVAWIVGSVLIANVYFRWEPRS</sequence>
<name>A0A652YRU4_NOCGL</name>
<protein>
    <submittedName>
        <fullName evidence="6">ABC-2 type transport system permease protein</fullName>
    </submittedName>
</protein>
<dbReference type="PANTHER" id="PTHR43027:SF2">
    <property type="entry name" value="TRANSPORT PERMEASE PROTEIN"/>
    <property type="match status" value="1"/>
</dbReference>
<dbReference type="EMBL" id="VNIQ01000003">
    <property type="protein sequence ID" value="TYQ05296.1"/>
    <property type="molecule type" value="Genomic_DNA"/>
</dbReference>
<keyword evidence="4" id="KW-0472">Membrane</keyword>
<evidence type="ECO:0000313" key="6">
    <source>
        <dbReference type="EMBL" id="TYQ05296.1"/>
    </source>
</evidence>
<dbReference type="PANTHER" id="PTHR43027">
    <property type="entry name" value="DOXORUBICIN RESISTANCE ABC TRANSPORTER PERMEASE PROTEIN DRRC-RELATED"/>
    <property type="match status" value="1"/>
</dbReference>
<reference evidence="6" key="1">
    <citation type="submission" date="2019-07" db="EMBL/GenBank/DDBJ databases">
        <title>Genomic Encyclopedia of Type Strains, Phase IV (KMG-IV): sequencing the most valuable type-strain genomes for metagenomic binning, comparative biology and taxonomic classification.</title>
        <authorList>
            <person name="Goeker M."/>
        </authorList>
    </citation>
    <scope>NUCLEOTIDE SEQUENCE</scope>
    <source>
        <strain evidence="6">DSM 44596</strain>
    </source>
</reference>
<dbReference type="InterPro" id="IPR052902">
    <property type="entry name" value="ABC-2_transporter"/>
</dbReference>
<evidence type="ECO:0000256" key="3">
    <source>
        <dbReference type="ARBA" id="ARBA00022989"/>
    </source>
</evidence>
<evidence type="ECO:0000259" key="5">
    <source>
        <dbReference type="Pfam" id="PF12698"/>
    </source>
</evidence>
<dbReference type="InterPro" id="IPR013525">
    <property type="entry name" value="ABC2_TM"/>
</dbReference>
<dbReference type="AlphaFoldDB" id="A0A652YRU4"/>
<organism evidence="6">
    <name type="scientific">Nocardia globerula</name>
    <dbReference type="NCBI Taxonomy" id="1818"/>
    <lineage>
        <taxon>Bacteria</taxon>
        <taxon>Bacillati</taxon>
        <taxon>Actinomycetota</taxon>
        <taxon>Actinomycetes</taxon>
        <taxon>Mycobacteriales</taxon>
        <taxon>Nocardiaceae</taxon>
        <taxon>Nocardia</taxon>
    </lineage>
</organism>
<keyword evidence="2" id="KW-0812">Transmembrane</keyword>
<evidence type="ECO:0000256" key="2">
    <source>
        <dbReference type="ARBA" id="ARBA00022692"/>
    </source>
</evidence>
<accession>A0A652YRU4</accession>
<dbReference type="Pfam" id="PF12698">
    <property type="entry name" value="ABC2_membrane_3"/>
    <property type="match status" value="1"/>
</dbReference>
<feature type="domain" description="ABC-2 type transporter transmembrane" evidence="5">
    <location>
        <begin position="50"/>
        <end position="250"/>
    </location>
</feature>
<proteinExistence type="predicted"/>
<evidence type="ECO:0000256" key="1">
    <source>
        <dbReference type="ARBA" id="ARBA00004141"/>
    </source>
</evidence>
<dbReference type="GO" id="GO:0140359">
    <property type="term" value="F:ABC-type transporter activity"/>
    <property type="evidence" value="ECO:0007669"/>
    <property type="project" value="InterPro"/>
</dbReference>
<gene>
    <name evidence="6" type="ORF">FNL38_103648</name>
</gene>
<dbReference type="GO" id="GO:0016020">
    <property type="term" value="C:membrane"/>
    <property type="evidence" value="ECO:0007669"/>
    <property type="project" value="UniProtKB-SubCell"/>
</dbReference>